<dbReference type="Gene3D" id="1.10.510.10">
    <property type="entry name" value="Transferase(Phosphotransferase) domain 1"/>
    <property type="match status" value="1"/>
</dbReference>
<feature type="binding site" evidence="21">
    <location>
        <position position="1109"/>
    </location>
    <ligand>
        <name>ATP</name>
        <dbReference type="ChEBI" id="CHEBI:30616"/>
    </ligand>
</feature>
<dbReference type="RefSeq" id="XP_032803843.1">
    <property type="nucleotide sequence ID" value="XM_032947952.1"/>
</dbReference>
<keyword evidence="3 22" id="KW-0597">Phosphoprotein</keyword>
<dbReference type="PANTHER" id="PTHR24416:SF525">
    <property type="entry name" value="INSULIN-LIKE RECEPTOR"/>
    <property type="match status" value="1"/>
</dbReference>
<dbReference type="Gene3D" id="3.80.20.20">
    <property type="entry name" value="Receptor L-domain"/>
    <property type="match status" value="2"/>
</dbReference>
<dbReference type="EC" id="2.7.10.1" evidence="22"/>
<keyword evidence="14 24" id="KW-0472">Membrane</keyword>
<dbReference type="PANTHER" id="PTHR24416">
    <property type="entry name" value="TYROSINE-PROTEIN KINASE RECEPTOR"/>
    <property type="match status" value="1"/>
</dbReference>
<evidence type="ECO:0000256" key="2">
    <source>
        <dbReference type="ARBA" id="ARBA00004479"/>
    </source>
</evidence>
<proteinExistence type="inferred from homology"/>
<dbReference type="PROSITE" id="PS50011">
    <property type="entry name" value="PROTEIN_KINASE_DOM"/>
    <property type="match status" value="1"/>
</dbReference>
<dbReference type="FunFam" id="3.80.20.20:FF:000001">
    <property type="entry name" value="Tyrosine-protein kinase receptor"/>
    <property type="match status" value="1"/>
</dbReference>
<evidence type="ECO:0000256" key="20">
    <source>
        <dbReference type="ARBA" id="ARBA00051243"/>
    </source>
</evidence>
<evidence type="ECO:0000256" key="18">
    <source>
        <dbReference type="ARBA" id="ARBA00023180"/>
    </source>
</evidence>
<feature type="region of interest" description="Disordered" evidence="23">
    <location>
        <begin position="1357"/>
        <end position="1456"/>
    </location>
</feature>
<keyword evidence="6 22" id="KW-0812">Transmembrane</keyword>
<dbReference type="GO" id="GO:0042593">
    <property type="term" value="P:glucose homeostasis"/>
    <property type="evidence" value="ECO:0007669"/>
    <property type="project" value="TreeGrafter"/>
</dbReference>
<comment type="similarity">
    <text evidence="22">Belongs to the protein kinase superfamily. Tyr protein kinase family. Insulin receptor subfamily.</text>
</comment>
<feature type="region of interest" description="Disordered" evidence="23">
    <location>
        <begin position="819"/>
        <end position="839"/>
    </location>
</feature>
<dbReference type="InterPro" id="IPR036941">
    <property type="entry name" value="Rcpt_L-dom_sf"/>
</dbReference>
<dbReference type="Gene3D" id="2.10.220.10">
    <property type="entry name" value="Hormone Receptor, Insulin-like Growth Factor Receptor 1, Chain A, domain 2"/>
    <property type="match status" value="1"/>
</dbReference>
<keyword evidence="11" id="KW-0418">Kinase</keyword>
<dbReference type="InterPro" id="IPR036116">
    <property type="entry name" value="FN3_sf"/>
</dbReference>
<dbReference type="InterPro" id="IPR020635">
    <property type="entry name" value="Tyr_kinase_cat_dom"/>
</dbReference>
<comment type="cofactor">
    <cofactor evidence="1">
        <name>Mn(2+)</name>
        <dbReference type="ChEBI" id="CHEBI:29035"/>
    </cofactor>
</comment>
<feature type="compositionally biased region" description="Low complexity" evidence="23">
    <location>
        <begin position="1436"/>
        <end position="1448"/>
    </location>
</feature>
<evidence type="ECO:0000256" key="16">
    <source>
        <dbReference type="ARBA" id="ARBA00023157"/>
    </source>
</evidence>
<dbReference type="Pfam" id="PF07714">
    <property type="entry name" value="PK_Tyr_Ser-Thr"/>
    <property type="match status" value="1"/>
</dbReference>
<dbReference type="GO" id="GO:0030424">
    <property type="term" value="C:axon"/>
    <property type="evidence" value="ECO:0007669"/>
    <property type="project" value="TreeGrafter"/>
</dbReference>
<dbReference type="InterPro" id="IPR009030">
    <property type="entry name" value="Growth_fac_rcpt_cys_sf"/>
</dbReference>
<evidence type="ECO:0000256" key="3">
    <source>
        <dbReference type="ARBA" id="ARBA00022553"/>
    </source>
</evidence>
<dbReference type="InterPro" id="IPR008266">
    <property type="entry name" value="Tyr_kinase_AS"/>
</dbReference>
<feature type="domain" description="Protein kinase" evidence="25">
    <location>
        <begin position="1075"/>
        <end position="1350"/>
    </location>
</feature>
<feature type="compositionally biased region" description="Low complexity" evidence="23">
    <location>
        <begin position="824"/>
        <end position="837"/>
    </location>
</feature>
<evidence type="ECO:0000256" key="8">
    <source>
        <dbReference type="ARBA" id="ARBA00022729"/>
    </source>
</evidence>
<dbReference type="PROSITE" id="PS00239">
    <property type="entry name" value="RECEPTOR_TYR_KIN_II"/>
    <property type="match status" value="1"/>
</dbReference>
<dbReference type="GO" id="GO:0043560">
    <property type="term" value="F:insulin receptor substrate binding"/>
    <property type="evidence" value="ECO:0007669"/>
    <property type="project" value="TreeGrafter"/>
</dbReference>
<evidence type="ECO:0000256" key="6">
    <source>
        <dbReference type="ARBA" id="ARBA00022692"/>
    </source>
</evidence>
<dbReference type="GO" id="GO:0046872">
    <property type="term" value="F:metal ion binding"/>
    <property type="evidence" value="ECO:0007669"/>
    <property type="project" value="UniProtKB-KW"/>
</dbReference>
<dbReference type="PRINTS" id="PR00109">
    <property type="entry name" value="TYRKINASE"/>
</dbReference>
<evidence type="ECO:0000256" key="12">
    <source>
        <dbReference type="ARBA" id="ARBA00022840"/>
    </source>
</evidence>
<dbReference type="SMART" id="SM00219">
    <property type="entry name" value="TyrKc"/>
    <property type="match status" value="1"/>
</dbReference>
<dbReference type="InterPro" id="IPR002011">
    <property type="entry name" value="Tyr_kinase_rcpt_2_CS"/>
</dbReference>
<dbReference type="SUPFAM" id="SSF52058">
    <property type="entry name" value="L domain-like"/>
    <property type="match status" value="2"/>
</dbReference>
<dbReference type="Pfam" id="PF00041">
    <property type="entry name" value="fn3"/>
    <property type="match status" value="1"/>
</dbReference>
<evidence type="ECO:0000313" key="27">
    <source>
        <dbReference type="Proteomes" id="UP001318040"/>
    </source>
</evidence>
<dbReference type="FunFam" id="3.30.200.20:FF:000026">
    <property type="entry name" value="Tyrosine-protein kinase receptor"/>
    <property type="match status" value="1"/>
</dbReference>
<keyword evidence="27" id="KW-1185">Reference proteome</keyword>
<evidence type="ECO:0000256" key="4">
    <source>
        <dbReference type="ARBA" id="ARBA00022679"/>
    </source>
</evidence>
<dbReference type="GO" id="GO:0043410">
    <property type="term" value="P:positive regulation of MAPK cascade"/>
    <property type="evidence" value="ECO:0007669"/>
    <property type="project" value="TreeGrafter"/>
</dbReference>
<keyword evidence="13 24" id="KW-1133">Transmembrane helix</keyword>
<evidence type="ECO:0000256" key="13">
    <source>
        <dbReference type="ARBA" id="ARBA00022989"/>
    </source>
</evidence>
<dbReference type="InterPro" id="IPR017441">
    <property type="entry name" value="Protein_kinase_ATP_BS"/>
</dbReference>
<evidence type="ECO:0000256" key="23">
    <source>
        <dbReference type="SAM" id="MobiDB-lite"/>
    </source>
</evidence>
<keyword evidence="9" id="KW-0677">Repeat</keyword>
<dbReference type="Pfam" id="PF00757">
    <property type="entry name" value="Furin-like"/>
    <property type="match status" value="1"/>
</dbReference>
<keyword evidence="8" id="KW-0732">Signal</keyword>
<evidence type="ECO:0000256" key="9">
    <source>
        <dbReference type="ARBA" id="ARBA00022737"/>
    </source>
</evidence>
<evidence type="ECO:0000256" key="10">
    <source>
        <dbReference type="ARBA" id="ARBA00022741"/>
    </source>
</evidence>
<keyword evidence="15" id="KW-0829">Tyrosine-protein kinase</keyword>
<dbReference type="InterPro" id="IPR006212">
    <property type="entry name" value="Furin_repeat"/>
</dbReference>
<dbReference type="FunFam" id="2.60.40.10:FF:000087">
    <property type="entry name" value="Tyrosine-protein kinase receptor"/>
    <property type="match status" value="1"/>
</dbReference>
<dbReference type="CDD" id="cd00064">
    <property type="entry name" value="FU"/>
    <property type="match status" value="1"/>
</dbReference>
<feature type="region of interest" description="Disordered" evidence="23">
    <location>
        <begin position="751"/>
        <end position="770"/>
    </location>
</feature>
<dbReference type="KEGG" id="pmrn:116939503"/>
<dbReference type="GO" id="GO:0005009">
    <property type="term" value="F:insulin receptor activity"/>
    <property type="evidence" value="ECO:0007669"/>
    <property type="project" value="TreeGrafter"/>
</dbReference>
<dbReference type="Gene3D" id="2.60.40.10">
    <property type="entry name" value="Immunoglobulins"/>
    <property type="match status" value="3"/>
</dbReference>
<dbReference type="InterPro" id="IPR050122">
    <property type="entry name" value="RTK"/>
</dbReference>
<feature type="compositionally biased region" description="Basic and acidic residues" evidence="23">
    <location>
        <begin position="1357"/>
        <end position="1371"/>
    </location>
</feature>
<keyword evidence="4" id="KW-0808">Transferase</keyword>
<evidence type="ECO:0000259" key="26">
    <source>
        <dbReference type="PROSITE" id="PS50853"/>
    </source>
</evidence>
<feature type="compositionally biased region" description="Gly residues" evidence="23">
    <location>
        <begin position="35"/>
        <end position="54"/>
    </location>
</feature>
<dbReference type="InterPro" id="IPR000494">
    <property type="entry name" value="Rcpt_L-dom"/>
</dbReference>
<evidence type="ECO:0000256" key="21">
    <source>
        <dbReference type="PROSITE-ProRule" id="PRU10141"/>
    </source>
</evidence>
<dbReference type="InterPro" id="IPR011009">
    <property type="entry name" value="Kinase-like_dom_sf"/>
</dbReference>
<evidence type="ECO:0000256" key="5">
    <source>
        <dbReference type="ARBA" id="ARBA00022685"/>
    </source>
</evidence>
<evidence type="ECO:0000256" key="1">
    <source>
        <dbReference type="ARBA" id="ARBA00001936"/>
    </source>
</evidence>
<evidence type="ECO:0000256" key="11">
    <source>
        <dbReference type="ARBA" id="ARBA00022777"/>
    </source>
</evidence>
<evidence type="ECO:0000256" key="14">
    <source>
        <dbReference type="ARBA" id="ARBA00023136"/>
    </source>
</evidence>
<evidence type="ECO:0000256" key="15">
    <source>
        <dbReference type="ARBA" id="ARBA00023137"/>
    </source>
</evidence>
<dbReference type="CDD" id="cd00063">
    <property type="entry name" value="FN3"/>
    <property type="match status" value="3"/>
</dbReference>
<sequence>MKKTKRPGQRVVVVVVAAALPGPSGLMETHKDTGDGGGGGGDDGGGGAGGGWIGNSHGGSKRRGPLYVALLVLLLMVLANVEPSSGEICGSIDIRNNITLLQELESCTIIEGYLQIVLISNTRTEHFRGLSFPRLNVITEYLLLYRISGLETLRELFPNLAVIRGTRLFFNYALVVYEMLSLKEIGLPSLTNITRGAVRVEKNTDLCYLTTIDWSLILDSEENNYINGNKPDRECSNICLGSAVTGVATGSSHGSGASSHGSASGTSQWDPCPHTSFNGRNISRCWTSEHCQLVCPPECGRRACTKSGQCCHEECLGGCHQAGSEHHCLACRHYWHKGICVLDCPLGTYRYDGWRCVTAEFCQAPYDYSTQNVLHHGDCLPDCPSGYIRNVTSMTCTKCDGPCPKVCKYGNVNINSLTAAQELYGCTELDGNLTIDIRGGNNIAAELETNLGLIEMVTGYVKIKRSSALVTLAFLKNLRIIRGDMLDEGNYSFYVLDNQNLQQLWDWTKHNLTVLRGKLYFAFNHKLCMSEIYRMEVVTGTYGRQSRTDLNPKENGDRTSCESKFLRFTGNETSSDKIKLEWYHTWPKYDRDLLSYTVYYKEAPFKNVSEFDQQDACGSNSWTARDLEFRAGLNPQEMSNPSIILLSLKPWTQYAIFVRAFTLTTTSGDINNQGAKSEVVYIRTKANASSIPLDVIAGSNSSTQLVVKWRAPAYPNGNVTHYIVRWQRQHEDPELRKHDYCNKVLKVPRREPATSSIDMEPGARGNQSELDTSLAPEKCCACPKTQAQLRQEAEEAQFMKTFENFLHNQIFATRPDRKRRDMFGTDNTTDSGNSTSSLIGSEEVIPTPVVYTFAEEMVFGKERITITGLRHFTAYRIQIQACNHASELVGCSAPAYVSARTQPHFDADNITGHVKCEVVKNIIYLQWKEPSDPNGLVVLYEVKYQRDSESQIQQHCVSRSSYREGKGFQVRHLLPGDYTAHIRAISLSGNGSWTEPFHFRIPDPAKKDPLMLAVPVTIAVVFIILGVAMIGFFFMKKRNEAAVPNGVLYASVNPEYFSTADVYIADEWEVERDKVKMMRELGQGTFGMVYEGLARGIVKGEDETRVAIKTVNETATMRERYEFLNEASVMKSFNCHHVVRLLGVVSQAQPILVIMELMTRGDLKSYLRSLRPDAEKKPTRPPSSLPEMLQMAGEIADGMAYLNAKKFVHRDLAARNCMVAEDFTVKIGDFGMTRDIYETDYYRKGGKGLLPVRWMSPESLKDGVFTTHSDVWSFGVVLWEIATQAEQPYQGLSNEQVLKFVMDGGLLVLPPACPERLQELIRKCWQYNPRMRPTFLEILDGLAPDLHPSFHEFSFYHSEENRPPDHDRDPPGMEMQSMQSMQSYPLDEESCQLEGASPSKSLSPSEVSRASGRLHSSSSPYLAVDMRGTPEKGGRQLLQKQQQKQQQQVPQSFEKKGPMVDVEVAFAGMPDMREPSSPVPVLGVQAVDERNQPYARLDTLPAEKPPCAESSSESSVPSSPTGSGSVSLSPTKAGVNLPSPTASGNKQLPYAHMNGGRKDGRALPLPQSTAC</sequence>
<evidence type="ECO:0000313" key="28">
    <source>
        <dbReference type="RefSeq" id="XP_032803843.1"/>
    </source>
</evidence>
<dbReference type="Pfam" id="PF01030">
    <property type="entry name" value="Recep_L_domain"/>
    <property type="match status" value="2"/>
</dbReference>
<evidence type="ECO:0000256" key="24">
    <source>
        <dbReference type="SAM" id="Phobius"/>
    </source>
</evidence>
<dbReference type="GO" id="GO:0005899">
    <property type="term" value="C:insulin receptor complex"/>
    <property type="evidence" value="ECO:0007669"/>
    <property type="project" value="TreeGrafter"/>
</dbReference>
<keyword evidence="18" id="KW-0325">Glycoprotein</keyword>
<protein>
    <recommendedName>
        <fullName evidence="22">Tyrosine-protein kinase receptor</fullName>
        <ecNumber evidence="22">2.7.10.1</ecNumber>
    </recommendedName>
</protein>
<name>A0AAJ7WPB7_PETMA</name>
<evidence type="ECO:0000259" key="25">
    <source>
        <dbReference type="PROSITE" id="PS50011"/>
    </source>
</evidence>
<comment type="catalytic activity">
    <reaction evidence="20 22">
        <text>L-tyrosyl-[protein] + ATP = O-phospho-L-tyrosyl-[protein] + ADP + H(+)</text>
        <dbReference type="Rhea" id="RHEA:10596"/>
        <dbReference type="Rhea" id="RHEA-COMP:10136"/>
        <dbReference type="Rhea" id="RHEA-COMP:20101"/>
        <dbReference type="ChEBI" id="CHEBI:15378"/>
        <dbReference type="ChEBI" id="CHEBI:30616"/>
        <dbReference type="ChEBI" id="CHEBI:46858"/>
        <dbReference type="ChEBI" id="CHEBI:61978"/>
        <dbReference type="ChEBI" id="CHEBI:456216"/>
        <dbReference type="EC" id="2.7.10.1"/>
    </reaction>
</comment>
<reference evidence="28" key="1">
    <citation type="submission" date="2025-08" db="UniProtKB">
        <authorList>
            <consortium name="RefSeq"/>
        </authorList>
    </citation>
    <scope>IDENTIFICATION</scope>
    <source>
        <tissue evidence="28">Sperm</tissue>
    </source>
</reference>
<dbReference type="PROSITE" id="PS00109">
    <property type="entry name" value="PROTEIN_KINASE_TYR"/>
    <property type="match status" value="1"/>
</dbReference>
<evidence type="ECO:0000256" key="22">
    <source>
        <dbReference type="RuleBase" id="RU000312"/>
    </source>
</evidence>
<dbReference type="SUPFAM" id="SSF49265">
    <property type="entry name" value="Fibronectin type III"/>
    <property type="match status" value="3"/>
</dbReference>
<dbReference type="PROSITE" id="PS00107">
    <property type="entry name" value="PROTEIN_KINASE_ATP"/>
    <property type="match status" value="1"/>
</dbReference>
<keyword evidence="7" id="KW-0479">Metal-binding</keyword>
<keyword evidence="16" id="KW-1015">Disulfide bond</keyword>
<evidence type="ECO:0000256" key="17">
    <source>
        <dbReference type="ARBA" id="ARBA00023170"/>
    </source>
</evidence>
<accession>A0AAJ7WPB7</accession>
<keyword evidence="12 21" id="KW-0067">ATP-binding</keyword>
<keyword evidence="17 22" id="KW-0675">Receptor</keyword>
<dbReference type="Gene3D" id="3.30.200.20">
    <property type="entry name" value="Phosphorylase Kinase, domain 1"/>
    <property type="match status" value="1"/>
</dbReference>
<dbReference type="SUPFAM" id="SSF57184">
    <property type="entry name" value="Growth factor receptor domain"/>
    <property type="match status" value="1"/>
</dbReference>
<dbReference type="GO" id="GO:0051897">
    <property type="term" value="P:positive regulation of phosphatidylinositol 3-kinase/protein kinase B signal transduction"/>
    <property type="evidence" value="ECO:0007669"/>
    <property type="project" value="TreeGrafter"/>
</dbReference>
<dbReference type="Proteomes" id="UP001318040">
    <property type="component" value="Chromosome 1"/>
</dbReference>
<gene>
    <name evidence="28" type="primary">LOC116939503</name>
</gene>
<feature type="region of interest" description="Disordered" evidence="23">
    <location>
        <begin position="24"/>
        <end position="54"/>
    </location>
</feature>
<evidence type="ECO:0000256" key="7">
    <source>
        <dbReference type="ARBA" id="ARBA00022723"/>
    </source>
</evidence>
<dbReference type="SMART" id="SM00060">
    <property type="entry name" value="FN3"/>
    <property type="match status" value="3"/>
</dbReference>
<evidence type="ECO:0000256" key="19">
    <source>
        <dbReference type="ARBA" id="ARBA00023211"/>
    </source>
</evidence>
<feature type="region of interest" description="Disordered" evidence="23">
    <location>
        <begin position="1471"/>
        <end position="1571"/>
    </location>
</feature>
<dbReference type="InterPro" id="IPR003961">
    <property type="entry name" value="FN3_dom"/>
</dbReference>
<keyword evidence="10 21" id="KW-0547">Nucleotide-binding</keyword>
<keyword evidence="5" id="KW-0165">Cleavage on pair of basic residues</keyword>
<feature type="domain" description="Fibronectin type-III" evidence="26">
    <location>
        <begin position="910"/>
        <end position="1004"/>
    </location>
</feature>
<feature type="compositionally biased region" description="Low complexity" evidence="23">
    <location>
        <begin position="1509"/>
        <end position="1531"/>
    </location>
</feature>
<feature type="transmembrane region" description="Helical" evidence="24">
    <location>
        <begin position="1010"/>
        <end position="1034"/>
    </location>
</feature>
<dbReference type="InterPro" id="IPR006211">
    <property type="entry name" value="Furin-like_Cys-rich_dom"/>
</dbReference>
<feature type="domain" description="Fibronectin type-III" evidence="26">
    <location>
        <begin position="691"/>
        <end position="796"/>
    </location>
</feature>
<dbReference type="FunFam" id="2.60.40.10:FF:000108">
    <property type="entry name" value="Tyrosine-protein kinase receptor"/>
    <property type="match status" value="1"/>
</dbReference>
<comment type="subcellular location">
    <subcellularLocation>
        <location evidence="2">Membrane</location>
        <topology evidence="2">Single-pass type I membrane protein</topology>
    </subcellularLocation>
</comment>
<organism evidence="27 28">
    <name type="scientific">Petromyzon marinus</name>
    <name type="common">Sea lamprey</name>
    <dbReference type="NCBI Taxonomy" id="7757"/>
    <lineage>
        <taxon>Eukaryota</taxon>
        <taxon>Metazoa</taxon>
        <taxon>Chordata</taxon>
        <taxon>Craniata</taxon>
        <taxon>Vertebrata</taxon>
        <taxon>Cyclostomata</taxon>
        <taxon>Hyperoartia</taxon>
        <taxon>Petromyzontiformes</taxon>
        <taxon>Petromyzontidae</taxon>
        <taxon>Petromyzon</taxon>
    </lineage>
</organism>
<dbReference type="FunFam" id="1.10.510.10:FF:000050">
    <property type="entry name" value="Tyrosine-protein kinase receptor"/>
    <property type="match status" value="1"/>
</dbReference>
<dbReference type="InterPro" id="IPR013783">
    <property type="entry name" value="Ig-like_fold"/>
</dbReference>
<dbReference type="PROSITE" id="PS50853">
    <property type="entry name" value="FN3"/>
    <property type="match status" value="2"/>
</dbReference>
<keyword evidence="19" id="KW-0464">Manganese</keyword>
<dbReference type="InterPro" id="IPR001245">
    <property type="entry name" value="Ser-Thr/Tyr_kinase_cat_dom"/>
</dbReference>
<dbReference type="GO" id="GO:0005524">
    <property type="term" value="F:ATP binding"/>
    <property type="evidence" value="ECO:0007669"/>
    <property type="project" value="UniProtKB-UniRule"/>
</dbReference>
<dbReference type="SUPFAM" id="SSF56112">
    <property type="entry name" value="Protein kinase-like (PK-like)"/>
    <property type="match status" value="1"/>
</dbReference>
<dbReference type="SMART" id="SM00261">
    <property type="entry name" value="FU"/>
    <property type="match status" value="1"/>
</dbReference>
<feature type="compositionally biased region" description="Low complexity" evidence="23">
    <location>
        <begin position="1397"/>
        <end position="1419"/>
    </location>
</feature>
<dbReference type="InterPro" id="IPR000719">
    <property type="entry name" value="Prot_kinase_dom"/>
</dbReference>